<dbReference type="InterPro" id="IPR036690">
    <property type="entry name" value="Fdx_antiC-bd_sf"/>
</dbReference>
<dbReference type="InterPro" id="IPR045864">
    <property type="entry name" value="aa-tRNA-synth_II/BPL/LPL"/>
</dbReference>
<evidence type="ECO:0000256" key="13">
    <source>
        <dbReference type="ARBA" id="ARBA00023146"/>
    </source>
</evidence>
<dbReference type="InterPro" id="IPR012340">
    <property type="entry name" value="NA-bd_OB-fold"/>
</dbReference>
<feature type="domain" description="B5" evidence="19">
    <location>
        <begin position="416"/>
        <end position="492"/>
    </location>
</feature>
<evidence type="ECO:0000256" key="4">
    <source>
        <dbReference type="ARBA" id="ARBA00022490"/>
    </source>
</evidence>
<dbReference type="InterPro" id="IPR033714">
    <property type="entry name" value="tRNA_bind_bactPheRS"/>
</dbReference>
<comment type="subunit">
    <text evidence="3 15">Tetramer of two alpha and two beta subunits.</text>
</comment>
<dbReference type="Pfam" id="PF03483">
    <property type="entry name" value="B3_4"/>
    <property type="match status" value="1"/>
</dbReference>
<dbReference type="InterPro" id="IPR005146">
    <property type="entry name" value="B3/B4_tRNA-bd"/>
</dbReference>
<reference evidence="20 21" key="1">
    <citation type="submission" date="2014-09" db="EMBL/GenBank/DDBJ databases">
        <title>Alistipes sp. 627, sp. nov., a novel member of the family Rikenellaceae isolated from human faeces.</title>
        <authorList>
            <person name="Shkoporov A.N."/>
            <person name="Chaplin A.V."/>
            <person name="Motuzova O.V."/>
            <person name="Kafarskaia L.I."/>
            <person name="Khokhlova E.V."/>
            <person name="Efimov B.A."/>
        </authorList>
    </citation>
    <scope>NUCLEOTIDE SEQUENCE [LARGE SCALE GENOMIC DNA]</scope>
    <source>
        <strain evidence="20 21">627</strain>
    </source>
</reference>
<dbReference type="Gene3D" id="3.30.56.10">
    <property type="match status" value="2"/>
</dbReference>
<dbReference type="InterPro" id="IPR002547">
    <property type="entry name" value="tRNA-bd_dom"/>
</dbReference>
<dbReference type="Proteomes" id="UP000030889">
    <property type="component" value="Unassembled WGS sequence"/>
</dbReference>
<evidence type="ECO:0000259" key="17">
    <source>
        <dbReference type="PROSITE" id="PS50886"/>
    </source>
</evidence>
<proteinExistence type="inferred from homology"/>
<feature type="binding site" evidence="15">
    <location>
        <position position="479"/>
    </location>
    <ligand>
        <name>Mg(2+)</name>
        <dbReference type="ChEBI" id="CHEBI:18420"/>
        <note>shared with alpha subunit</note>
    </ligand>
</feature>
<dbReference type="Gene3D" id="3.50.40.10">
    <property type="entry name" value="Phenylalanyl-trna Synthetase, Chain B, domain 3"/>
    <property type="match status" value="1"/>
</dbReference>
<dbReference type="InterPro" id="IPR009061">
    <property type="entry name" value="DNA-bd_dom_put_sf"/>
</dbReference>
<dbReference type="SUPFAM" id="SSF46955">
    <property type="entry name" value="Putative DNA-binding domain"/>
    <property type="match status" value="1"/>
</dbReference>
<keyword evidence="13 15" id="KW-0030">Aminoacyl-tRNA synthetase</keyword>
<feature type="binding site" evidence="15">
    <location>
        <position position="476"/>
    </location>
    <ligand>
        <name>Mg(2+)</name>
        <dbReference type="ChEBI" id="CHEBI:18420"/>
        <note>shared with alpha subunit</note>
    </ligand>
</feature>
<feature type="domain" description="FDX-ACB" evidence="18">
    <location>
        <begin position="727"/>
        <end position="820"/>
    </location>
</feature>
<dbReference type="CDD" id="cd02796">
    <property type="entry name" value="tRNA_bind_bactPheRS"/>
    <property type="match status" value="1"/>
</dbReference>
<comment type="similarity">
    <text evidence="2 15">Belongs to the phenylalanyl-tRNA synthetase beta subunit family. Type 1 subfamily.</text>
</comment>
<dbReference type="SUPFAM" id="SSF54991">
    <property type="entry name" value="Anticodon-binding domain of PheRS"/>
    <property type="match status" value="1"/>
</dbReference>
<evidence type="ECO:0000259" key="19">
    <source>
        <dbReference type="PROSITE" id="PS51483"/>
    </source>
</evidence>
<comment type="caution">
    <text evidence="20">The sequence shown here is derived from an EMBL/GenBank/DDBJ whole genome shotgun (WGS) entry which is preliminary data.</text>
</comment>
<dbReference type="SUPFAM" id="SSF56037">
    <property type="entry name" value="PheT/TilS domain"/>
    <property type="match status" value="1"/>
</dbReference>
<feature type="domain" description="TRNA-binding" evidence="17">
    <location>
        <begin position="42"/>
        <end position="156"/>
    </location>
</feature>
<dbReference type="HAMAP" id="MF_00283">
    <property type="entry name" value="Phe_tRNA_synth_beta1"/>
    <property type="match status" value="1"/>
</dbReference>
<evidence type="ECO:0000256" key="9">
    <source>
        <dbReference type="ARBA" id="ARBA00022840"/>
    </source>
</evidence>
<keyword evidence="4 15" id="KW-0963">Cytoplasm</keyword>
<accession>A0ABR4YJE3</accession>
<dbReference type="Gene3D" id="3.30.930.10">
    <property type="entry name" value="Bira Bifunctional Protein, Domain 2"/>
    <property type="match status" value="1"/>
</dbReference>
<evidence type="ECO:0000256" key="14">
    <source>
        <dbReference type="ARBA" id="ARBA00049255"/>
    </source>
</evidence>
<evidence type="ECO:0000256" key="8">
    <source>
        <dbReference type="ARBA" id="ARBA00022741"/>
    </source>
</evidence>
<dbReference type="InterPro" id="IPR045060">
    <property type="entry name" value="Phe-tRNA-ligase_IIc_bsu"/>
</dbReference>
<comment type="cofactor">
    <cofactor evidence="15">
        <name>Mg(2+)</name>
        <dbReference type="ChEBI" id="CHEBI:18420"/>
    </cofactor>
    <text evidence="15">Binds 2 magnesium ions per tetramer.</text>
</comment>
<organism evidence="20 21">
    <name type="scientific">Alistipes inops</name>
    <dbReference type="NCBI Taxonomy" id="1501391"/>
    <lineage>
        <taxon>Bacteria</taxon>
        <taxon>Pseudomonadati</taxon>
        <taxon>Bacteroidota</taxon>
        <taxon>Bacteroidia</taxon>
        <taxon>Bacteroidales</taxon>
        <taxon>Rikenellaceae</taxon>
        <taxon>Alistipes</taxon>
    </lineage>
</organism>
<dbReference type="SUPFAM" id="SSF55681">
    <property type="entry name" value="Class II aaRS and biotin synthetases"/>
    <property type="match status" value="1"/>
</dbReference>
<evidence type="ECO:0000256" key="6">
    <source>
        <dbReference type="ARBA" id="ARBA00022598"/>
    </source>
</evidence>
<protein>
    <recommendedName>
        <fullName evidence="15">Phenylalanine--tRNA ligase beta subunit</fullName>
        <ecNumber evidence="15">6.1.1.20</ecNumber>
    </recommendedName>
    <alternativeName>
        <fullName evidence="15">Phenylalanyl-tRNA synthetase beta subunit</fullName>
        <shortName evidence="15">PheRS</shortName>
    </alternativeName>
</protein>
<dbReference type="NCBIfam" id="NF045760">
    <property type="entry name" value="YtpR"/>
    <property type="match status" value="1"/>
</dbReference>
<evidence type="ECO:0000313" key="20">
    <source>
        <dbReference type="EMBL" id="KHE42375.1"/>
    </source>
</evidence>
<dbReference type="SMART" id="SM00896">
    <property type="entry name" value="FDX-ACB"/>
    <property type="match status" value="1"/>
</dbReference>
<dbReference type="RefSeq" id="WP_035472467.1">
    <property type="nucleotide sequence ID" value="NZ_JRGF01000004.1"/>
</dbReference>
<dbReference type="InterPro" id="IPR020825">
    <property type="entry name" value="Phe-tRNA_synthase-like_B3/B4"/>
</dbReference>
<dbReference type="Pfam" id="PF03484">
    <property type="entry name" value="B5"/>
    <property type="match status" value="1"/>
</dbReference>
<keyword evidence="10 15" id="KW-0460">Magnesium</keyword>
<dbReference type="Pfam" id="PF17759">
    <property type="entry name" value="tRNA_synthFbeta"/>
    <property type="match status" value="1"/>
</dbReference>
<evidence type="ECO:0000313" key="21">
    <source>
        <dbReference type="Proteomes" id="UP000030889"/>
    </source>
</evidence>
<name>A0ABR4YJE3_9BACT</name>
<evidence type="ECO:0000256" key="10">
    <source>
        <dbReference type="ARBA" id="ARBA00022842"/>
    </source>
</evidence>
<gene>
    <name evidence="15" type="primary">pheT</name>
    <name evidence="20" type="ORF">LG35_03825</name>
</gene>
<dbReference type="Gene3D" id="3.30.70.380">
    <property type="entry name" value="Ferrodoxin-fold anticodon-binding domain"/>
    <property type="match status" value="1"/>
</dbReference>
<dbReference type="Gene3D" id="2.40.50.140">
    <property type="entry name" value="Nucleic acid-binding proteins"/>
    <property type="match status" value="1"/>
</dbReference>
<evidence type="ECO:0000259" key="18">
    <source>
        <dbReference type="PROSITE" id="PS51447"/>
    </source>
</evidence>
<keyword evidence="11 16" id="KW-0694">RNA-binding</keyword>
<keyword evidence="21" id="KW-1185">Reference proteome</keyword>
<keyword evidence="9 15" id="KW-0067">ATP-binding</keyword>
<keyword evidence="8 15" id="KW-0547">Nucleotide-binding</keyword>
<dbReference type="NCBIfam" id="TIGR00472">
    <property type="entry name" value="pheT_bact"/>
    <property type="match status" value="1"/>
</dbReference>
<dbReference type="InterPro" id="IPR004532">
    <property type="entry name" value="Phe-tRNA-ligase_IIc_bsu_bact"/>
</dbReference>
<keyword evidence="7 15" id="KW-0479">Metal-binding</keyword>
<dbReference type="PANTHER" id="PTHR10947">
    <property type="entry name" value="PHENYLALANYL-TRNA SYNTHETASE BETA CHAIN AND LEUCINE-RICH REPEAT-CONTAINING PROTEIN 47"/>
    <property type="match status" value="1"/>
</dbReference>
<evidence type="ECO:0000256" key="11">
    <source>
        <dbReference type="ARBA" id="ARBA00022884"/>
    </source>
</evidence>
<keyword evidence="5 16" id="KW-0820">tRNA-binding</keyword>
<keyword evidence="6 15" id="KW-0436">Ligase</keyword>
<comment type="subcellular location">
    <subcellularLocation>
        <location evidence="1 15">Cytoplasm</location>
    </subcellularLocation>
</comment>
<dbReference type="PANTHER" id="PTHR10947:SF0">
    <property type="entry name" value="PHENYLALANINE--TRNA LIGASE BETA SUBUNIT"/>
    <property type="match status" value="1"/>
</dbReference>
<dbReference type="PROSITE" id="PS50886">
    <property type="entry name" value="TRBD"/>
    <property type="match status" value="1"/>
</dbReference>
<dbReference type="InterPro" id="IPR005121">
    <property type="entry name" value="Fdx_antiC-bd"/>
</dbReference>
<evidence type="ECO:0000256" key="1">
    <source>
        <dbReference type="ARBA" id="ARBA00004496"/>
    </source>
</evidence>
<dbReference type="InterPro" id="IPR005147">
    <property type="entry name" value="tRNA_synthase_B5-dom"/>
</dbReference>
<dbReference type="SMART" id="SM00874">
    <property type="entry name" value="B5"/>
    <property type="match status" value="1"/>
</dbReference>
<dbReference type="InterPro" id="IPR041616">
    <property type="entry name" value="PheRS_beta_core"/>
</dbReference>
<evidence type="ECO:0000256" key="12">
    <source>
        <dbReference type="ARBA" id="ARBA00022917"/>
    </source>
</evidence>
<sequence length="821" mass="90140">MKISYQWLKRYIDTDLELDEILTVLTDIGLEVDGVERFESVRGGLEGVVVGEVLTCTDHPDSDHLHLTEVAVGREEPLKIVCGAPNVAAGQKVLVATVGAVLYPTDAQEGFKIKKSRIRGADSFGMICAEDELGIGTGHEGIMVLPQEAVPGTPAAAFLGLESDTVIEIGLTPNRADAMSHYGVARDLAAFLKAHGRRAELTLPGTEGFDDGGLPAAQIAVECPEGAPRYAGVVISGVRIGSSPDWMQNCLRAIGLNPKNNVVDITNFVLHELGQPLHSFDADRIAGGRVVVKTCAEGTKFVTLDGVERTLSERDLMICDAEKPMCIAGVMGGRDSGVSDATVNVFLESAYFNPVWIRKSARRHGINSDASFRFERGIDPNITIYALKRAALLIQELAGGRITSGIADTVSVPDITEPFRFDVGYDRINALTGKEIPQATVKEILGALEVRIEAERDGVLSVAVPPYRVDVRRPADLTEEILRIYGYNNIEIPARVRSAIALEKRSGREQIANRTAEYLTANGFSEIMSNSLTKLAYYEGLTEYPADGCVKILNPLSADLNAMRQTLLFNAMEAVALNTNHRNPNLKLYEFGNVYRYDASRAAEGGLAPYSENYRLGVVMTGLTETVSWNEKAAPATFFSLRAVAENLLGRFGMDIYRLETLPLGGELYSEGLSFRLNGKELFSLGIVAGSIRKMFDLRAEVYFLEMDFDLFVRSVRKHTVAVSELPRFPEVRRDLALLLDREVTFARLRAIAFSTERKLLRSVTLFDVYEGDKLPAGKKSYALGFVLQDRERTLTDQIIDRVMNNLLVQFEKQAGAVVRV</sequence>
<evidence type="ECO:0000256" key="16">
    <source>
        <dbReference type="PROSITE-ProRule" id="PRU00209"/>
    </source>
</evidence>
<dbReference type="PROSITE" id="PS51447">
    <property type="entry name" value="FDX_ACB"/>
    <property type="match status" value="1"/>
</dbReference>
<evidence type="ECO:0000256" key="2">
    <source>
        <dbReference type="ARBA" id="ARBA00008653"/>
    </source>
</evidence>
<dbReference type="Pfam" id="PF03147">
    <property type="entry name" value="FDX-ACB"/>
    <property type="match status" value="1"/>
</dbReference>
<feature type="binding site" evidence="15">
    <location>
        <position position="480"/>
    </location>
    <ligand>
        <name>Mg(2+)</name>
        <dbReference type="ChEBI" id="CHEBI:18420"/>
        <note>shared with alpha subunit</note>
    </ligand>
</feature>
<keyword evidence="12 15" id="KW-0648">Protein biosynthesis</keyword>
<dbReference type="PROSITE" id="PS51483">
    <property type="entry name" value="B5"/>
    <property type="match status" value="1"/>
</dbReference>
<dbReference type="SUPFAM" id="SSF50249">
    <property type="entry name" value="Nucleic acid-binding proteins"/>
    <property type="match status" value="1"/>
</dbReference>
<dbReference type="SMART" id="SM00873">
    <property type="entry name" value="B3_4"/>
    <property type="match status" value="1"/>
</dbReference>
<dbReference type="EMBL" id="JRGF01000004">
    <property type="protein sequence ID" value="KHE42375.1"/>
    <property type="molecule type" value="Genomic_DNA"/>
</dbReference>
<evidence type="ECO:0000256" key="7">
    <source>
        <dbReference type="ARBA" id="ARBA00022723"/>
    </source>
</evidence>
<feature type="binding site" evidence="15">
    <location>
        <position position="470"/>
    </location>
    <ligand>
        <name>Mg(2+)</name>
        <dbReference type="ChEBI" id="CHEBI:18420"/>
        <note>shared with alpha subunit</note>
    </ligand>
</feature>
<dbReference type="EC" id="6.1.1.20" evidence="15"/>
<evidence type="ECO:0000256" key="5">
    <source>
        <dbReference type="ARBA" id="ARBA00022555"/>
    </source>
</evidence>
<evidence type="ECO:0000256" key="3">
    <source>
        <dbReference type="ARBA" id="ARBA00011209"/>
    </source>
</evidence>
<comment type="catalytic activity">
    <reaction evidence="14 15">
        <text>tRNA(Phe) + L-phenylalanine + ATP = L-phenylalanyl-tRNA(Phe) + AMP + diphosphate + H(+)</text>
        <dbReference type="Rhea" id="RHEA:19413"/>
        <dbReference type="Rhea" id="RHEA-COMP:9668"/>
        <dbReference type="Rhea" id="RHEA-COMP:9699"/>
        <dbReference type="ChEBI" id="CHEBI:15378"/>
        <dbReference type="ChEBI" id="CHEBI:30616"/>
        <dbReference type="ChEBI" id="CHEBI:33019"/>
        <dbReference type="ChEBI" id="CHEBI:58095"/>
        <dbReference type="ChEBI" id="CHEBI:78442"/>
        <dbReference type="ChEBI" id="CHEBI:78531"/>
        <dbReference type="ChEBI" id="CHEBI:456215"/>
        <dbReference type="EC" id="6.1.1.20"/>
    </reaction>
</comment>
<dbReference type="Pfam" id="PF01588">
    <property type="entry name" value="tRNA_bind"/>
    <property type="match status" value="1"/>
</dbReference>
<evidence type="ECO:0000256" key="15">
    <source>
        <dbReference type="HAMAP-Rule" id="MF_00283"/>
    </source>
</evidence>